<feature type="transmembrane region" description="Helical" evidence="8">
    <location>
        <begin position="65"/>
        <end position="85"/>
    </location>
</feature>
<feature type="transmembrane region" description="Helical" evidence="8">
    <location>
        <begin position="144"/>
        <end position="164"/>
    </location>
</feature>
<gene>
    <name evidence="11" type="ORF">EPA93_40725</name>
</gene>
<feature type="transmembrane region" description="Helical" evidence="8">
    <location>
        <begin position="193"/>
        <end position="213"/>
    </location>
</feature>
<evidence type="ECO:0000256" key="2">
    <source>
        <dbReference type="ARBA" id="ARBA00022448"/>
    </source>
</evidence>
<feature type="transmembrane region" description="Helical" evidence="8">
    <location>
        <begin position="299"/>
        <end position="318"/>
    </location>
</feature>
<feature type="transmembrane region" description="Helical" evidence="8">
    <location>
        <begin position="24"/>
        <end position="45"/>
    </location>
</feature>
<dbReference type="AlphaFoldDB" id="A0A4P6K1L1"/>
<dbReference type="InterPro" id="IPR011527">
    <property type="entry name" value="ABC1_TM_dom"/>
</dbReference>
<dbReference type="EMBL" id="CP035758">
    <property type="protein sequence ID" value="QBD81969.1"/>
    <property type="molecule type" value="Genomic_DNA"/>
</dbReference>
<dbReference type="Gene3D" id="3.40.50.300">
    <property type="entry name" value="P-loop containing nucleotide triphosphate hydrolases"/>
    <property type="match status" value="1"/>
</dbReference>
<dbReference type="PROSITE" id="PS50929">
    <property type="entry name" value="ABC_TM1F"/>
    <property type="match status" value="1"/>
</dbReference>
<comment type="subcellular location">
    <subcellularLocation>
        <location evidence="1">Cell membrane</location>
        <topology evidence="1">Multi-pass membrane protein</topology>
    </subcellularLocation>
</comment>
<dbReference type="FunFam" id="3.40.50.300:FF:000287">
    <property type="entry name" value="Multidrug ABC transporter ATP-binding protein"/>
    <property type="match status" value="1"/>
</dbReference>
<evidence type="ECO:0000256" key="8">
    <source>
        <dbReference type="SAM" id="Phobius"/>
    </source>
</evidence>
<dbReference type="PANTHER" id="PTHR43394:SF1">
    <property type="entry name" value="ATP-BINDING CASSETTE SUB-FAMILY B MEMBER 10, MITOCHONDRIAL"/>
    <property type="match status" value="1"/>
</dbReference>
<dbReference type="SUPFAM" id="SSF52540">
    <property type="entry name" value="P-loop containing nucleoside triphosphate hydrolases"/>
    <property type="match status" value="1"/>
</dbReference>
<evidence type="ECO:0000259" key="9">
    <source>
        <dbReference type="PROSITE" id="PS50893"/>
    </source>
</evidence>
<dbReference type="SMART" id="SM00382">
    <property type="entry name" value="AAA"/>
    <property type="match status" value="1"/>
</dbReference>
<keyword evidence="7 8" id="KW-0472">Membrane</keyword>
<dbReference type="Pfam" id="PF00664">
    <property type="entry name" value="ABC_membrane"/>
    <property type="match status" value="2"/>
</dbReference>
<evidence type="ECO:0000256" key="5">
    <source>
        <dbReference type="ARBA" id="ARBA00022840"/>
    </source>
</evidence>
<dbReference type="KEGG" id="kbs:EPA93_40725"/>
<feature type="domain" description="ABC transporter" evidence="9">
    <location>
        <begin position="368"/>
        <end position="602"/>
    </location>
</feature>
<evidence type="ECO:0000313" key="11">
    <source>
        <dbReference type="EMBL" id="QBD81969.1"/>
    </source>
</evidence>
<reference evidence="11 12" key="1">
    <citation type="submission" date="2019-01" db="EMBL/GenBank/DDBJ databases">
        <title>Ktedonosporobacter rubrisoli SCAWS-G2.</title>
        <authorList>
            <person name="Huang Y."/>
            <person name="Yan B."/>
        </authorList>
    </citation>
    <scope>NUCLEOTIDE SEQUENCE [LARGE SCALE GENOMIC DNA]</scope>
    <source>
        <strain evidence="11 12">SCAWS-G2</strain>
    </source>
</reference>
<dbReference type="GO" id="GO:0016887">
    <property type="term" value="F:ATP hydrolysis activity"/>
    <property type="evidence" value="ECO:0007669"/>
    <property type="project" value="InterPro"/>
</dbReference>
<protein>
    <submittedName>
        <fullName evidence="11">ABC transporter ATP-binding protein</fullName>
    </submittedName>
</protein>
<dbReference type="InterPro" id="IPR003593">
    <property type="entry name" value="AAA+_ATPase"/>
</dbReference>
<dbReference type="RefSeq" id="WP_129893030.1">
    <property type="nucleotide sequence ID" value="NZ_CP035758.1"/>
</dbReference>
<dbReference type="GO" id="GO:0015421">
    <property type="term" value="F:ABC-type oligopeptide transporter activity"/>
    <property type="evidence" value="ECO:0007669"/>
    <property type="project" value="TreeGrafter"/>
</dbReference>
<dbReference type="PANTHER" id="PTHR43394">
    <property type="entry name" value="ATP-DEPENDENT PERMEASE MDL1, MITOCHONDRIAL"/>
    <property type="match status" value="1"/>
</dbReference>
<feature type="domain" description="ABC transmembrane type-1" evidence="10">
    <location>
        <begin position="31"/>
        <end position="334"/>
    </location>
</feature>
<dbReference type="InterPro" id="IPR003439">
    <property type="entry name" value="ABC_transporter-like_ATP-bd"/>
</dbReference>
<dbReference type="Proteomes" id="UP000290365">
    <property type="component" value="Chromosome"/>
</dbReference>
<organism evidence="11 12">
    <name type="scientific">Ktedonosporobacter rubrisoli</name>
    <dbReference type="NCBI Taxonomy" id="2509675"/>
    <lineage>
        <taxon>Bacteria</taxon>
        <taxon>Bacillati</taxon>
        <taxon>Chloroflexota</taxon>
        <taxon>Ktedonobacteria</taxon>
        <taxon>Ktedonobacterales</taxon>
        <taxon>Ktedonosporobacteraceae</taxon>
        <taxon>Ktedonosporobacter</taxon>
    </lineage>
</organism>
<dbReference type="InterPro" id="IPR039421">
    <property type="entry name" value="Type_1_exporter"/>
</dbReference>
<dbReference type="InterPro" id="IPR017871">
    <property type="entry name" value="ABC_transporter-like_CS"/>
</dbReference>
<keyword evidence="5 11" id="KW-0067">ATP-binding</keyword>
<accession>A0A4P6K1L1</accession>
<dbReference type="GO" id="GO:0005886">
    <property type="term" value="C:plasma membrane"/>
    <property type="evidence" value="ECO:0007669"/>
    <property type="project" value="UniProtKB-SubCell"/>
</dbReference>
<keyword evidence="3 8" id="KW-0812">Transmembrane</keyword>
<keyword evidence="6 8" id="KW-1133">Transmembrane helix</keyword>
<keyword evidence="12" id="KW-1185">Reference proteome</keyword>
<dbReference type="Gene3D" id="1.20.1560.10">
    <property type="entry name" value="ABC transporter type 1, transmembrane domain"/>
    <property type="match status" value="2"/>
</dbReference>
<sequence length="609" mass="67708">MHQYKREASSAFQITRLLVFVRPYWMQLLSALLATALVSAVLLQYPALVGSLIDTIIVGRQFASLVPTAIFLSGLIVAQALLSFWQQYCNTIIGERIVVDLRIQLYRHLQRLSLSFFQDHPTGDLLSRLTNDVMLVREAATTTLMNFVSSLFLLLIGITVILAGPESLLGRLSQLHLTLPKAHVFSLWNPTTMWVLLLLLLLTLPFLISGLILRPLMKQQQEALGETINVLEETISNQKIVKAFSREADECRHYEGLAGLQVNIARRRAWVIGLANTLSILLGFGGIGCFLWFVGNAVIAGNLTIGDLVMTLILLFLLSQPFASASNLYSRLQMALGAAERIFALLDQEPDIKDIPNAPSLPRIEGQICFSHVHFSYDGQKPVLCDVSLEVEPGQMVALVGPSGAGKTTIANLLLRFFDIQEGKISIDGHDISRVQMESVRRQIGIVLQEPVLFSTTVRENIAYGEPEASLEEVQAMALAANAHHFIEQLPQGYDTPVGERGVKLSVGQRQRIAIARALLRNPRLLILDEATSSLDSENERLVQEAFARLMKGRTTLVIAHRLSTIEHADKIIVLERGRVIEQGTHESLLARQGRYSQLYTTLFREQEA</sequence>
<dbReference type="SUPFAM" id="SSF90123">
    <property type="entry name" value="ABC transporter transmembrane region"/>
    <property type="match status" value="1"/>
</dbReference>
<evidence type="ECO:0000259" key="10">
    <source>
        <dbReference type="PROSITE" id="PS50929"/>
    </source>
</evidence>
<evidence type="ECO:0000256" key="7">
    <source>
        <dbReference type="ARBA" id="ARBA00023136"/>
    </source>
</evidence>
<evidence type="ECO:0000256" key="4">
    <source>
        <dbReference type="ARBA" id="ARBA00022741"/>
    </source>
</evidence>
<dbReference type="Pfam" id="PF00005">
    <property type="entry name" value="ABC_tran"/>
    <property type="match status" value="1"/>
</dbReference>
<name>A0A4P6K1L1_KTERU</name>
<evidence type="ECO:0000256" key="1">
    <source>
        <dbReference type="ARBA" id="ARBA00004651"/>
    </source>
</evidence>
<proteinExistence type="predicted"/>
<dbReference type="PROSITE" id="PS00211">
    <property type="entry name" value="ABC_TRANSPORTER_1"/>
    <property type="match status" value="1"/>
</dbReference>
<evidence type="ECO:0000313" key="12">
    <source>
        <dbReference type="Proteomes" id="UP000290365"/>
    </source>
</evidence>
<dbReference type="InterPro" id="IPR036640">
    <property type="entry name" value="ABC1_TM_sf"/>
</dbReference>
<feature type="transmembrane region" description="Helical" evidence="8">
    <location>
        <begin position="269"/>
        <end position="293"/>
    </location>
</feature>
<evidence type="ECO:0000256" key="3">
    <source>
        <dbReference type="ARBA" id="ARBA00022692"/>
    </source>
</evidence>
<evidence type="ECO:0000256" key="6">
    <source>
        <dbReference type="ARBA" id="ARBA00022989"/>
    </source>
</evidence>
<keyword evidence="4" id="KW-0547">Nucleotide-binding</keyword>
<dbReference type="OrthoDB" id="9770415at2"/>
<keyword evidence="2" id="KW-0813">Transport</keyword>
<dbReference type="PROSITE" id="PS50893">
    <property type="entry name" value="ABC_TRANSPORTER_2"/>
    <property type="match status" value="1"/>
</dbReference>
<dbReference type="GO" id="GO:0005524">
    <property type="term" value="F:ATP binding"/>
    <property type="evidence" value="ECO:0007669"/>
    <property type="project" value="UniProtKB-KW"/>
</dbReference>
<dbReference type="InterPro" id="IPR027417">
    <property type="entry name" value="P-loop_NTPase"/>
</dbReference>